<comment type="caution">
    <text evidence="2">The sequence shown here is derived from an EMBL/GenBank/DDBJ whole genome shotgun (WGS) entry which is preliminary data.</text>
</comment>
<accession>A0AAD4M8L3</accession>
<evidence type="ECO:0000313" key="2">
    <source>
        <dbReference type="EMBL" id="KAI0303573.1"/>
    </source>
</evidence>
<feature type="region of interest" description="Disordered" evidence="1">
    <location>
        <begin position="1"/>
        <end position="48"/>
    </location>
</feature>
<proteinExistence type="predicted"/>
<evidence type="ECO:0000256" key="1">
    <source>
        <dbReference type="SAM" id="MobiDB-lite"/>
    </source>
</evidence>
<dbReference type="EMBL" id="WTXG01000008">
    <property type="protein sequence ID" value="KAI0303573.1"/>
    <property type="molecule type" value="Genomic_DNA"/>
</dbReference>
<sequence length="83" mass="9412">MSDLFSPFSPGALTQLPKKPRRPLRYTRADDIPDVEPTEENGLMPTVRDYHSITVPPQVRVPKKVPTPVRVEGKVWFANERSA</sequence>
<name>A0AAD4M8L3_9AGAM</name>
<keyword evidence="3" id="KW-1185">Reference proteome</keyword>
<dbReference type="Proteomes" id="UP001203297">
    <property type="component" value="Unassembled WGS sequence"/>
</dbReference>
<dbReference type="AlphaFoldDB" id="A0AAD4M8L3"/>
<evidence type="ECO:0000313" key="3">
    <source>
        <dbReference type="Proteomes" id="UP001203297"/>
    </source>
</evidence>
<organism evidence="2 3">
    <name type="scientific">Multifurca ochricompacta</name>
    <dbReference type="NCBI Taxonomy" id="376703"/>
    <lineage>
        <taxon>Eukaryota</taxon>
        <taxon>Fungi</taxon>
        <taxon>Dikarya</taxon>
        <taxon>Basidiomycota</taxon>
        <taxon>Agaricomycotina</taxon>
        <taxon>Agaricomycetes</taxon>
        <taxon>Russulales</taxon>
        <taxon>Russulaceae</taxon>
        <taxon>Multifurca</taxon>
    </lineage>
</organism>
<reference evidence="2" key="1">
    <citation type="journal article" date="2022" name="New Phytol.">
        <title>Evolutionary transition to the ectomycorrhizal habit in the genomes of a hyperdiverse lineage of mushroom-forming fungi.</title>
        <authorList>
            <person name="Looney B."/>
            <person name="Miyauchi S."/>
            <person name="Morin E."/>
            <person name="Drula E."/>
            <person name="Courty P.E."/>
            <person name="Kohler A."/>
            <person name="Kuo A."/>
            <person name="LaButti K."/>
            <person name="Pangilinan J."/>
            <person name="Lipzen A."/>
            <person name="Riley R."/>
            <person name="Andreopoulos W."/>
            <person name="He G."/>
            <person name="Johnson J."/>
            <person name="Nolan M."/>
            <person name="Tritt A."/>
            <person name="Barry K.W."/>
            <person name="Grigoriev I.V."/>
            <person name="Nagy L.G."/>
            <person name="Hibbett D."/>
            <person name="Henrissat B."/>
            <person name="Matheny P.B."/>
            <person name="Labbe J."/>
            <person name="Martin F.M."/>
        </authorList>
    </citation>
    <scope>NUCLEOTIDE SEQUENCE</scope>
    <source>
        <strain evidence="2">BPL690</strain>
    </source>
</reference>
<gene>
    <name evidence="2" type="ORF">B0F90DRAFT_1707038</name>
</gene>
<protein>
    <submittedName>
        <fullName evidence="2">Uncharacterized protein</fullName>
    </submittedName>
</protein>